<reference evidence="1 2" key="1">
    <citation type="journal article" date="2020" name="Cell">
        <title>Large-Scale Comparative Analyses of Tick Genomes Elucidate Their Genetic Diversity and Vector Capacities.</title>
        <authorList>
            <consortium name="Tick Genome and Microbiome Consortium (TIGMIC)"/>
            <person name="Jia N."/>
            <person name="Wang J."/>
            <person name="Shi W."/>
            <person name="Du L."/>
            <person name="Sun Y."/>
            <person name="Zhan W."/>
            <person name="Jiang J.F."/>
            <person name="Wang Q."/>
            <person name="Zhang B."/>
            <person name="Ji P."/>
            <person name="Bell-Sakyi L."/>
            <person name="Cui X.M."/>
            <person name="Yuan T.T."/>
            <person name="Jiang B.G."/>
            <person name="Yang W.F."/>
            <person name="Lam T.T."/>
            <person name="Chang Q.C."/>
            <person name="Ding S.J."/>
            <person name="Wang X.J."/>
            <person name="Zhu J.G."/>
            <person name="Ruan X.D."/>
            <person name="Zhao L."/>
            <person name="Wei J.T."/>
            <person name="Ye R.Z."/>
            <person name="Que T.C."/>
            <person name="Du C.H."/>
            <person name="Zhou Y.H."/>
            <person name="Cheng J.X."/>
            <person name="Dai P.F."/>
            <person name="Guo W.B."/>
            <person name="Han X.H."/>
            <person name="Huang E.J."/>
            <person name="Li L.F."/>
            <person name="Wei W."/>
            <person name="Gao Y.C."/>
            <person name="Liu J.Z."/>
            <person name="Shao H.Z."/>
            <person name="Wang X."/>
            <person name="Wang C.C."/>
            <person name="Yang T.C."/>
            <person name="Huo Q.B."/>
            <person name="Li W."/>
            <person name="Chen H.Y."/>
            <person name="Chen S.E."/>
            <person name="Zhou L.G."/>
            <person name="Ni X.B."/>
            <person name="Tian J.H."/>
            <person name="Sheng Y."/>
            <person name="Liu T."/>
            <person name="Pan Y.S."/>
            <person name="Xia L.Y."/>
            <person name="Li J."/>
            <person name="Zhao F."/>
            <person name="Cao W.C."/>
        </authorList>
    </citation>
    <scope>NUCLEOTIDE SEQUENCE [LARGE SCALE GENOMIC DNA]</scope>
    <source>
        <tissue evidence="1">Larvae</tissue>
    </source>
</reference>
<protein>
    <submittedName>
        <fullName evidence="1">Uncharacterized protein</fullName>
    </submittedName>
</protein>
<sequence length="143" mass="16334">MHSEPIPLTQHLTPLDVTLTHSRSAAPTLQHVRKYVGQTTHLTRRIAGKHHGIAEQDGLLLVHSALLKRMLYHLPYLNLTSTKLASLDALFRQTYKYALLLPRYAQMHRLLDLGMQNTKREHLAAHHIFQPRASRPPLQCAAF</sequence>
<dbReference type="Proteomes" id="UP000821853">
    <property type="component" value="Unassembled WGS sequence"/>
</dbReference>
<dbReference type="AlphaFoldDB" id="A0A9J6H1L6"/>
<gene>
    <name evidence="1" type="ORF">HPB48_026624</name>
</gene>
<dbReference type="VEuPathDB" id="VectorBase:HLOH_045805"/>
<keyword evidence="2" id="KW-1185">Reference proteome</keyword>
<organism evidence="1 2">
    <name type="scientific">Haemaphysalis longicornis</name>
    <name type="common">Bush tick</name>
    <dbReference type="NCBI Taxonomy" id="44386"/>
    <lineage>
        <taxon>Eukaryota</taxon>
        <taxon>Metazoa</taxon>
        <taxon>Ecdysozoa</taxon>
        <taxon>Arthropoda</taxon>
        <taxon>Chelicerata</taxon>
        <taxon>Arachnida</taxon>
        <taxon>Acari</taxon>
        <taxon>Parasitiformes</taxon>
        <taxon>Ixodida</taxon>
        <taxon>Ixodoidea</taxon>
        <taxon>Ixodidae</taxon>
        <taxon>Haemaphysalinae</taxon>
        <taxon>Haemaphysalis</taxon>
    </lineage>
</organism>
<dbReference type="EMBL" id="JABSTR010002770">
    <property type="protein sequence ID" value="KAH9384615.1"/>
    <property type="molecule type" value="Genomic_DNA"/>
</dbReference>
<name>A0A9J6H1L6_HAELO</name>
<comment type="caution">
    <text evidence="1">The sequence shown here is derived from an EMBL/GenBank/DDBJ whole genome shotgun (WGS) entry which is preliminary data.</text>
</comment>
<evidence type="ECO:0000313" key="1">
    <source>
        <dbReference type="EMBL" id="KAH9384615.1"/>
    </source>
</evidence>
<proteinExistence type="predicted"/>
<dbReference type="OrthoDB" id="10589513at2759"/>
<dbReference type="OMA" id="HIFQPRA"/>
<accession>A0A9J6H1L6</accession>
<evidence type="ECO:0000313" key="2">
    <source>
        <dbReference type="Proteomes" id="UP000821853"/>
    </source>
</evidence>